<feature type="region of interest" description="Disordered" evidence="1">
    <location>
        <begin position="1"/>
        <end position="51"/>
    </location>
</feature>
<proteinExistence type="predicted"/>
<evidence type="ECO:0000256" key="1">
    <source>
        <dbReference type="SAM" id="MobiDB-lite"/>
    </source>
</evidence>
<dbReference type="Proteomes" id="UP000625711">
    <property type="component" value="Unassembled WGS sequence"/>
</dbReference>
<sequence>MGALGNRQELPTGAVAGGTANGTRRAGRQRGVNLFREPRLSMSAEEGERGEGERWGRVQNCFYVGYAAS</sequence>
<evidence type="ECO:0000313" key="3">
    <source>
        <dbReference type="Proteomes" id="UP000625711"/>
    </source>
</evidence>
<dbReference type="EMBL" id="JAACXV010014245">
    <property type="protein sequence ID" value="KAF7269257.1"/>
    <property type="molecule type" value="Genomic_DNA"/>
</dbReference>
<reference evidence="2" key="1">
    <citation type="submission" date="2020-08" db="EMBL/GenBank/DDBJ databases">
        <title>Genome sequencing and assembly of the red palm weevil Rhynchophorus ferrugineus.</title>
        <authorList>
            <person name="Dias G.B."/>
            <person name="Bergman C.M."/>
            <person name="Manee M."/>
        </authorList>
    </citation>
    <scope>NUCLEOTIDE SEQUENCE</scope>
    <source>
        <strain evidence="2">AA-2017</strain>
        <tissue evidence="2">Whole larva</tissue>
    </source>
</reference>
<evidence type="ECO:0000313" key="2">
    <source>
        <dbReference type="EMBL" id="KAF7269257.1"/>
    </source>
</evidence>
<gene>
    <name evidence="2" type="ORF">GWI33_017713</name>
</gene>
<accession>A0A834HYS4</accession>
<keyword evidence="3" id="KW-1185">Reference proteome</keyword>
<comment type="caution">
    <text evidence="2">The sequence shown here is derived from an EMBL/GenBank/DDBJ whole genome shotgun (WGS) entry which is preliminary data.</text>
</comment>
<dbReference type="AlphaFoldDB" id="A0A834HYS4"/>
<protein>
    <submittedName>
        <fullName evidence="2">Uncharacterized protein</fullName>
    </submittedName>
</protein>
<name>A0A834HYS4_RHYFE</name>
<organism evidence="2 3">
    <name type="scientific">Rhynchophorus ferrugineus</name>
    <name type="common">Red palm weevil</name>
    <name type="synonym">Curculio ferrugineus</name>
    <dbReference type="NCBI Taxonomy" id="354439"/>
    <lineage>
        <taxon>Eukaryota</taxon>
        <taxon>Metazoa</taxon>
        <taxon>Ecdysozoa</taxon>
        <taxon>Arthropoda</taxon>
        <taxon>Hexapoda</taxon>
        <taxon>Insecta</taxon>
        <taxon>Pterygota</taxon>
        <taxon>Neoptera</taxon>
        <taxon>Endopterygota</taxon>
        <taxon>Coleoptera</taxon>
        <taxon>Polyphaga</taxon>
        <taxon>Cucujiformia</taxon>
        <taxon>Curculionidae</taxon>
        <taxon>Dryophthorinae</taxon>
        <taxon>Rhynchophorus</taxon>
    </lineage>
</organism>